<dbReference type="Proteomes" id="UP001339167">
    <property type="component" value="Unassembled WGS sequence"/>
</dbReference>
<comment type="caution">
    <text evidence="4">The sequence shown here is derived from an EMBL/GenBank/DDBJ whole genome shotgun (WGS) entry which is preliminary data.</text>
</comment>
<feature type="DNA-binding region" description="OmpR/PhoB-type" evidence="2">
    <location>
        <begin position="4"/>
        <end position="102"/>
    </location>
</feature>
<proteinExistence type="predicted"/>
<keyword evidence="5" id="KW-1185">Reference proteome</keyword>
<dbReference type="Gene3D" id="2.120.10.30">
    <property type="entry name" value="TolB, C-terminal domain"/>
    <property type="match status" value="1"/>
</dbReference>
<dbReference type="Pfam" id="PF00486">
    <property type="entry name" value="Trans_reg_C"/>
    <property type="match status" value="1"/>
</dbReference>
<dbReference type="CDD" id="cd00383">
    <property type="entry name" value="trans_reg_C"/>
    <property type="match status" value="1"/>
</dbReference>
<evidence type="ECO:0000313" key="4">
    <source>
        <dbReference type="EMBL" id="MEE2024388.1"/>
    </source>
</evidence>
<organism evidence="4 5">
    <name type="scientific">Alkalimonas mucilaginosa</name>
    <dbReference type="NCBI Taxonomy" id="3057676"/>
    <lineage>
        <taxon>Bacteria</taxon>
        <taxon>Pseudomonadati</taxon>
        <taxon>Pseudomonadota</taxon>
        <taxon>Gammaproteobacteria</taxon>
        <taxon>Alkalimonas</taxon>
    </lineage>
</organism>
<feature type="domain" description="OmpR/PhoB-type" evidence="3">
    <location>
        <begin position="4"/>
        <end position="102"/>
    </location>
</feature>
<dbReference type="InterPro" id="IPR036388">
    <property type="entry name" value="WH-like_DNA-bd_sf"/>
</dbReference>
<evidence type="ECO:0000259" key="3">
    <source>
        <dbReference type="PROSITE" id="PS51755"/>
    </source>
</evidence>
<evidence type="ECO:0000256" key="1">
    <source>
        <dbReference type="ARBA" id="ARBA00023125"/>
    </source>
</evidence>
<dbReference type="SUPFAM" id="SSF82171">
    <property type="entry name" value="DPP6 N-terminal domain-like"/>
    <property type="match status" value="2"/>
</dbReference>
<dbReference type="EMBL" id="JAUGZK010000005">
    <property type="protein sequence ID" value="MEE2024388.1"/>
    <property type="molecule type" value="Genomic_DNA"/>
</dbReference>
<reference evidence="4 5" key="1">
    <citation type="submission" date="2023-06" db="EMBL/GenBank/DDBJ databases">
        <title>Alkalimonas sp., MEB004 an alkaliphilic bacterium isolated from Lonar Lake, India.</title>
        <authorList>
            <person name="Joshi A."/>
            <person name="Thite S."/>
        </authorList>
    </citation>
    <scope>NUCLEOTIDE SEQUENCE [LARGE SCALE GENOMIC DNA]</scope>
    <source>
        <strain evidence="4 5">MEB004</strain>
    </source>
</reference>
<keyword evidence="1 2" id="KW-0238">DNA-binding</keyword>
<gene>
    <name evidence="4" type="ORF">QWF21_09025</name>
</gene>
<accession>A0ABU7JFC8</accession>
<evidence type="ECO:0000313" key="5">
    <source>
        <dbReference type="Proteomes" id="UP001339167"/>
    </source>
</evidence>
<dbReference type="PROSITE" id="PS51755">
    <property type="entry name" value="OMPR_PHOB"/>
    <property type="match status" value="1"/>
</dbReference>
<protein>
    <submittedName>
        <fullName evidence="4">Winged helix-turn-helix domain-containing protein</fullName>
    </submittedName>
</protein>
<dbReference type="InterPro" id="IPR011042">
    <property type="entry name" value="6-blade_b-propeller_TolB-like"/>
</dbReference>
<dbReference type="RefSeq" id="WP_330087722.1">
    <property type="nucleotide sequence ID" value="NZ_JAUGZK010000005.1"/>
</dbReference>
<evidence type="ECO:0000256" key="2">
    <source>
        <dbReference type="PROSITE-ProRule" id="PRU01091"/>
    </source>
</evidence>
<dbReference type="SUPFAM" id="SSF46894">
    <property type="entry name" value="C-terminal effector domain of the bipartite response regulators"/>
    <property type="match status" value="1"/>
</dbReference>
<name>A0ABU7JFC8_9GAMM</name>
<sequence>MMPEQPVRFGDFILCPVNQQLQTTEQNITLEPKVYSVLCYLMTHHQRFVSLEELHQQVWAGRVVSDTAVRRTISKLRAALQDQAETPKYIQSAARRGYRWLAEVEPVATTSSIKPAREPSLTPAHTISDTSVAAAEEMDSPTISARKTLKPWWLAMPLVLLAGLLGWLMFPETEPTWQRLDPLPTIEGEKLALAISPDRNAIVYSSNSMNHAGQELYWHHLESGRTRQLTSGNHQIMWAEYHHDGQSLFYHDYQQGLYQLYRRPISSSGEWLGPAEALLPPQPRMLQLTSIPGTDKLLLSMGQSDAMQIKQLDLISGELQPLTHAVIGNSSDYPFALSADNSMLAYIRTAKAQPHLLTVVQRETGRVLHQQVYPDIAFRLKFYDDEHLLILDDKALTLMHWPSGASQMIESNQEQGGPGLSRFLVRVSEQDWLQSRIVGNVQGFLHQFGPIGDLSNRAIVASLAPGATMYLTATPGQYLMVQRQAALSRLVLQQPDGQSLTLLDVEDANLMIQAVHPDGEQVVLFLHGRPHLFRIPEGQLTALSVRPQLWQSARFEGSGQAVILTYIENAAPVTVRYQLDNGQITPMHQGERVVASLSANDFIVLRDDQHFARVRYGKTELLPIQTRQQFVGSIHLRQNMLFWGETDLKNTWIYRYDLTSGELQQWQADRRQMLQYFDISPDATQWLLRHVPRIDTQIFPAQSRF</sequence>
<dbReference type="InterPro" id="IPR001867">
    <property type="entry name" value="OmpR/PhoB-type_DNA-bd"/>
</dbReference>
<dbReference type="SMART" id="SM00862">
    <property type="entry name" value="Trans_reg_C"/>
    <property type="match status" value="1"/>
</dbReference>
<dbReference type="InterPro" id="IPR016032">
    <property type="entry name" value="Sig_transdc_resp-reg_C-effctor"/>
</dbReference>
<dbReference type="Gene3D" id="1.10.10.10">
    <property type="entry name" value="Winged helix-like DNA-binding domain superfamily/Winged helix DNA-binding domain"/>
    <property type="match status" value="1"/>
</dbReference>